<reference evidence="2" key="1">
    <citation type="journal article" date="2023" name="G3 (Bethesda)">
        <title>Genome assembly and association tests identify interacting loci associated with vigor, precocity, and sex in interspecific pistachio rootstocks.</title>
        <authorList>
            <person name="Palmer W."/>
            <person name="Jacygrad E."/>
            <person name="Sagayaradj S."/>
            <person name="Cavanaugh K."/>
            <person name="Han R."/>
            <person name="Bertier L."/>
            <person name="Beede B."/>
            <person name="Kafkas S."/>
            <person name="Golino D."/>
            <person name="Preece J."/>
            <person name="Michelmore R."/>
        </authorList>
    </citation>
    <scope>NUCLEOTIDE SEQUENCE [LARGE SCALE GENOMIC DNA]</scope>
</reference>
<keyword evidence="2" id="KW-1185">Reference proteome</keyword>
<accession>A0ACC0YYK6</accession>
<dbReference type="Proteomes" id="UP001163603">
    <property type="component" value="Chromosome 4"/>
</dbReference>
<dbReference type="EMBL" id="CM047739">
    <property type="protein sequence ID" value="KAJ0043469.1"/>
    <property type="molecule type" value="Genomic_DNA"/>
</dbReference>
<sequence length="95" mass="10468">MHNDLNPRPGLVLDVTPEKIERFSFDPCKILSLIISYGHMSHWITIGQILNAATALLVSSHVSNLVEGVSLACETLALKILDLWIEISRVSTSTI</sequence>
<name>A0ACC0YYK6_9ROSI</name>
<comment type="caution">
    <text evidence="1">The sequence shown here is derived from an EMBL/GenBank/DDBJ whole genome shotgun (WGS) entry which is preliminary data.</text>
</comment>
<gene>
    <name evidence="1" type="ORF">Pint_17797</name>
</gene>
<evidence type="ECO:0000313" key="2">
    <source>
        <dbReference type="Proteomes" id="UP001163603"/>
    </source>
</evidence>
<organism evidence="1 2">
    <name type="scientific">Pistacia integerrima</name>
    <dbReference type="NCBI Taxonomy" id="434235"/>
    <lineage>
        <taxon>Eukaryota</taxon>
        <taxon>Viridiplantae</taxon>
        <taxon>Streptophyta</taxon>
        <taxon>Embryophyta</taxon>
        <taxon>Tracheophyta</taxon>
        <taxon>Spermatophyta</taxon>
        <taxon>Magnoliopsida</taxon>
        <taxon>eudicotyledons</taxon>
        <taxon>Gunneridae</taxon>
        <taxon>Pentapetalae</taxon>
        <taxon>rosids</taxon>
        <taxon>malvids</taxon>
        <taxon>Sapindales</taxon>
        <taxon>Anacardiaceae</taxon>
        <taxon>Pistacia</taxon>
    </lineage>
</organism>
<proteinExistence type="predicted"/>
<protein>
    <submittedName>
        <fullName evidence="1">Uncharacterized protein</fullName>
    </submittedName>
</protein>
<evidence type="ECO:0000313" key="1">
    <source>
        <dbReference type="EMBL" id="KAJ0043469.1"/>
    </source>
</evidence>